<sequence>MLSRLVSIDYLPFSEVIAVQYQSNPQNFKALFPNLRISSEVCSTRTFNVAVFDDKMIEILKVHQITVSRGRLT</sequence>
<dbReference type="Proteomes" id="UP000326757">
    <property type="component" value="Unassembled WGS sequence"/>
</dbReference>
<dbReference type="EMBL" id="VIGI01000012">
    <property type="protein sequence ID" value="KAB8293255.1"/>
    <property type="molecule type" value="Genomic_DNA"/>
</dbReference>
<comment type="caution">
    <text evidence="1">The sequence shown here is derived from an EMBL/GenBank/DDBJ whole genome shotgun (WGS) entry which is preliminary data.</text>
</comment>
<protein>
    <submittedName>
        <fullName evidence="1">Uncharacterized protein</fullName>
    </submittedName>
</protein>
<keyword evidence="2" id="KW-1185">Reference proteome</keyword>
<gene>
    <name evidence="1" type="ORF">EYC80_007587</name>
</gene>
<proteinExistence type="predicted"/>
<organism evidence="1 2">
    <name type="scientific">Monilinia laxa</name>
    <name type="common">Brown rot fungus</name>
    <name type="synonym">Sclerotinia laxa</name>
    <dbReference type="NCBI Taxonomy" id="61186"/>
    <lineage>
        <taxon>Eukaryota</taxon>
        <taxon>Fungi</taxon>
        <taxon>Dikarya</taxon>
        <taxon>Ascomycota</taxon>
        <taxon>Pezizomycotina</taxon>
        <taxon>Leotiomycetes</taxon>
        <taxon>Helotiales</taxon>
        <taxon>Sclerotiniaceae</taxon>
        <taxon>Monilinia</taxon>
    </lineage>
</organism>
<accession>A0A5N6JWF7</accession>
<name>A0A5N6JWF7_MONLA</name>
<evidence type="ECO:0000313" key="2">
    <source>
        <dbReference type="Proteomes" id="UP000326757"/>
    </source>
</evidence>
<reference evidence="1 2" key="1">
    <citation type="submission" date="2019-06" db="EMBL/GenBank/DDBJ databases">
        <title>Genome Sequence of the Brown Rot Fungal Pathogen Monilinia laxa.</title>
        <authorList>
            <person name="De Miccolis Angelini R.M."/>
            <person name="Landi L."/>
            <person name="Abate D."/>
            <person name="Pollastro S."/>
            <person name="Romanazzi G."/>
            <person name="Faretra F."/>
        </authorList>
    </citation>
    <scope>NUCLEOTIDE SEQUENCE [LARGE SCALE GENOMIC DNA]</scope>
    <source>
        <strain evidence="1 2">Mlax316</strain>
    </source>
</reference>
<evidence type="ECO:0000313" key="1">
    <source>
        <dbReference type="EMBL" id="KAB8293255.1"/>
    </source>
</evidence>
<dbReference type="AlphaFoldDB" id="A0A5N6JWF7"/>